<evidence type="ECO:0000313" key="11">
    <source>
        <dbReference type="EMBL" id="CCE64734.1"/>
    </source>
</evidence>
<dbReference type="OrthoDB" id="29105at2759"/>
<dbReference type="GO" id="GO:0005635">
    <property type="term" value="C:nuclear envelope"/>
    <property type="evidence" value="ECO:0007669"/>
    <property type="project" value="EnsemblFungi"/>
</dbReference>
<evidence type="ECO:0000256" key="3">
    <source>
        <dbReference type="ARBA" id="ARBA00008743"/>
    </source>
</evidence>
<comment type="pathway">
    <text evidence="2 8">Protein modification; protein glycosylation.</text>
</comment>
<evidence type="ECO:0000256" key="7">
    <source>
        <dbReference type="ARBA" id="ARBA00023136"/>
    </source>
</evidence>
<dbReference type="Proteomes" id="UP000005666">
    <property type="component" value="Chromosome 9"/>
</dbReference>
<dbReference type="RefSeq" id="XP_003687168.1">
    <property type="nucleotide sequence ID" value="XM_003687120.1"/>
</dbReference>
<proteinExistence type="inferred from homology"/>
<accession>G8BXV6</accession>
<dbReference type="GO" id="GO:0004576">
    <property type="term" value="F:oligosaccharyl transferase activity"/>
    <property type="evidence" value="ECO:0007669"/>
    <property type="project" value="EnsemblFungi"/>
</dbReference>
<protein>
    <recommendedName>
        <fullName evidence="8">Dolichyl-diphosphooligosaccharide--protein glycosyltransferase subunit WBP1</fullName>
        <shortName evidence="8">Oligosaccharyl transferase subunit WBP1</shortName>
    </recommendedName>
</protein>
<feature type="chain" id="PRO_5005132981" description="Dolichyl-diphosphooligosaccharide--protein glycosyltransferase subunit WBP1" evidence="8">
    <location>
        <begin position="18"/>
        <end position="431"/>
    </location>
</feature>
<dbReference type="InterPro" id="IPR055459">
    <property type="entry name" value="OST48_MD"/>
</dbReference>
<evidence type="ECO:0000313" key="12">
    <source>
        <dbReference type="Proteomes" id="UP000005666"/>
    </source>
</evidence>
<dbReference type="UniPathway" id="UPA00378"/>
<evidence type="ECO:0000256" key="5">
    <source>
        <dbReference type="ARBA" id="ARBA00022824"/>
    </source>
</evidence>
<evidence type="ECO:0000256" key="1">
    <source>
        <dbReference type="ARBA" id="ARBA00004479"/>
    </source>
</evidence>
<reference evidence="11 12" key="1">
    <citation type="journal article" date="2011" name="Proc. Natl. Acad. Sci. U.S.A.">
        <title>Evolutionary erosion of yeast sex chromosomes by mating-type switching accidents.</title>
        <authorList>
            <person name="Gordon J.L."/>
            <person name="Armisen D."/>
            <person name="Proux-Wera E."/>
            <person name="Oheigeartaigh S.S."/>
            <person name="Byrne K.P."/>
            <person name="Wolfe K.H."/>
        </authorList>
    </citation>
    <scope>NUCLEOTIDE SEQUENCE [LARGE SCALE GENOMIC DNA]</scope>
    <source>
        <strain evidence="12">ATCC 24235 / CBS 4417 / NBRC 1672 / NRRL Y-8282 / UCD 70-5</strain>
    </source>
</reference>
<evidence type="ECO:0000256" key="6">
    <source>
        <dbReference type="ARBA" id="ARBA00022989"/>
    </source>
</evidence>
<keyword evidence="5 8" id="KW-0256">Endoplasmic reticulum</keyword>
<gene>
    <name evidence="11" type="primary">TPHA0I02300</name>
    <name evidence="11" type="ordered locus">TPHA_0I02300</name>
</gene>
<comment type="subcellular location">
    <subcellularLocation>
        <location evidence="8">Endoplasmic reticulum membrane</location>
        <topology evidence="8">Single-pass type I membrane protein</topology>
    </subcellularLocation>
    <subcellularLocation>
        <location evidence="1">Membrane</location>
        <topology evidence="1">Single-pass type I membrane protein</topology>
    </subcellularLocation>
</comment>
<dbReference type="HOGENOM" id="CLU_031804_1_1_1"/>
<dbReference type="PANTHER" id="PTHR10830">
    <property type="entry name" value="DOLICHYL-DIPHOSPHOOLIGOSACCHARIDE--PROTEIN GLYCOSYLTRANSFERASE 48 KDA SUBUNIT"/>
    <property type="match status" value="1"/>
</dbReference>
<dbReference type="InterPro" id="IPR055457">
    <property type="entry name" value="OST48_N"/>
</dbReference>
<dbReference type="GO" id="GO:0008250">
    <property type="term" value="C:oligosaccharyltransferase complex"/>
    <property type="evidence" value="ECO:0007669"/>
    <property type="project" value="EnsemblFungi"/>
</dbReference>
<dbReference type="EMBL" id="HE612864">
    <property type="protein sequence ID" value="CCE64734.1"/>
    <property type="molecule type" value="Genomic_DNA"/>
</dbReference>
<evidence type="ECO:0000256" key="2">
    <source>
        <dbReference type="ARBA" id="ARBA00004922"/>
    </source>
</evidence>
<dbReference type="OMA" id="AHDEYPR"/>
<dbReference type="InterPro" id="IPR005013">
    <property type="entry name" value="DDOST_48_kDa_subunit"/>
</dbReference>
<dbReference type="Pfam" id="PF23358">
    <property type="entry name" value="OST48_MD"/>
    <property type="match status" value="1"/>
</dbReference>
<feature type="signal peptide" evidence="8">
    <location>
        <begin position="1"/>
        <end position="17"/>
    </location>
</feature>
<dbReference type="Pfam" id="PF03345">
    <property type="entry name" value="OST48_N"/>
    <property type="match status" value="1"/>
</dbReference>
<organism evidence="11 12">
    <name type="scientific">Tetrapisispora phaffii (strain ATCC 24235 / CBS 4417 / NBRC 1672 / NRRL Y-8282 / UCD 70-5)</name>
    <name type="common">Yeast</name>
    <name type="synonym">Fabospora phaffii</name>
    <dbReference type="NCBI Taxonomy" id="1071381"/>
    <lineage>
        <taxon>Eukaryota</taxon>
        <taxon>Fungi</taxon>
        <taxon>Dikarya</taxon>
        <taxon>Ascomycota</taxon>
        <taxon>Saccharomycotina</taxon>
        <taxon>Saccharomycetes</taxon>
        <taxon>Saccharomycetales</taxon>
        <taxon>Saccharomycetaceae</taxon>
        <taxon>Tetrapisispora</taxon>
    </lineage>
</organism>
<keyword evidence="12" id="KW-1185">Reference proteome</keyword>
<dbReference type="GO" id="GO:0018279">
    <property type="term" value="P:protein N-linked glycosylation via asparagine"/>
    <property type="evidence" value="ECO:0007669"/>
    <property type="project" value="UniProtKB-UniRule"/>
</dbReference>
<feature type="domain" description="OST48 N-terminal" evidence="9">
    <location>
        <begin position="24"/>
        <end position="259"/>
    </location>
</feature>
<sequence>MLHVFLLLLSLCSFIQAASVRSSKTLVLYDERITELKKYFKYFESLNSRSYEIDYLKIKNSTSSVDLFENEYNTYDNLIIFPIKGKHLNKLVPVKSLLKFYENGGDILAITSPDAVVDSVRLFLNELGIYPSPKDYRLVDYSSKSSTDIEISTNELQSKVVFSTTEDKLLRFGNAGAALLDNREQIVPILRAPRGSVTVSTSEKKKNDEPWTVGSQGYLASGFQSLINARATWVGSQDLFNDKNSKENNDFVQEVSKWTFREKAIIKSFGFNHKHADGTTYARTPYKVKDDVVYEIGLAEWKGDKWEPYMADDIQFELRLVDPYYRLTLTPSYIKKGVQYYTTGEFKLPDHHGVYTFITEYKRNGISFISESDVKAIRHLANDEFARSFEISNAWVYITSIYGVIISWVLFIFLFVIISIQKKVTVEKKKN</sequence>
<dbReference type="AlphaFoldDB" id="G8BXV6"/>
<evidence type="ECO:0000259" key="9">
    <source>
        <dbReference type="Pfam" id="PF03345"/>
    </source>
</evidence>
<dbReference type="STRING" id="1071381.G8BXV6"/>
<evidence type="ECO:0000256" key="8">
    <source>
        <dbReference type="RuleBase" id="RU361142"/>
    </source>
</evidence>
<dbReference type="eggNOG" id="KOG2754">
    <property type="taxonomic scope" value="Eukaryota"/>
</dbReference>
<keyword evidence="7 8" id="KW-0472">Membrane</keyword>
<keyword evidence="8" id="KW-0732">Signal</keyword>
<comment type="subunit">
    <text evidence="8">Component of the oligosaccharyltransferase (OST) complex.</text>
</comment>
<dbReference type="GeneID" id="11534362"/>
<evidence type="ECO:0000256" key="4">
    <source>
        <dbReference type="ARBA" id="ARBA00022692"/>
    </source>
</evidence>
<comment type="function">
    <text evidence="8">Subunit of the oligosaccharyl transferase (OST) complex that catalyzes the initial transfer of a defined glycan (Glc(3)Man(9)GlcNAc(2) in eukaryotes) from the lipid carrier dolichol-pyrophosphate to an asparagine residue within an Asn-X-Ser/Thr consensus motif in nascent polypeptide chains, the first step in protein N-glycosylation. N-glycosylation occurs cotranslationally and the complex associates with the Sec61 complex at the channel-forming translocon complex that mediates protein translocation across the endoplasmic reticulum (ER).</text>
</comment>
<feature type="transmembrane region" description="Helical" evidence="8">
    <location>
        <begin position="394"/>
        <end position="420"/>
    </location>
</feature>
<dbReference type="PANTHER" id="PTHR10830:SF0">
    <property type="entry name" value="DOLICHYL-DIPHOSPHOOLIGOSACCHARIDE--PROTEIN GLYCOSYLTRANSFERASE 48 KDA SUBUNIT"/>
    <property type="match status" value="1"/>
</dbReference>
<feature type="domain" description="OST48 middle" evidence="10">
    <location>
        <begin position="273"/>
        <end position="417"/>
    </location>
</feature>
<keyword evidence="4 8" id="KW-0812">Transmembrane</keyword>
<dbReference type="KEGG" id="tpf:TPHA_0I02300"/>
<name>G8BXV6_TETPH</name>
<comment type="similarity">
    <text evidence="3 8">Belongs to the DDOST 48 kDa subunit family.</text>
</comment>
<evidence type="ECO:0000259" key="10">
    <source>
        <dbReference type="Pfam" id="PF23358"/>
    </source>
</evidence>
<keyword evidence="6 8" id="KW-1133">Transmembrane helix</keyword>